<dbReference type="InterPro" id="IPR050266">
    <property type="entry name" value="AB_hydrolase_sf"/>
</dbReference>
<dbReference type="RefSeq" id="WP_380021837.1">
    <property type="nucleotide sequence ID" value="NZ_JBHSHD010000010.1"/>
</dbReference>
<feature type="domain" description="Serine aminopeptidase S33" evidence="1">
    <location>
        <begin position="88"/>
        <end position="206"/>
    </location>
</feature>
<accession>A0ABV9QW41</accession>
<protein>
    <submittedName>
        <fullName evidence="2">Alpha/beta hydrolase</fullName>
    </submittedName>
</protein>
<dbReference type="Proteomes" id="UP001595886">
    <property type="component" value="Unassembled WGS sequence"/>
</dbReference>
<evidence type="ECO:0000313" key="2">
    <source>
        <dbReference type="EMBL" id="MFC4821560.1"/>
    </source>
</evidence>
<dbReference type="PANTHER" id="PTHR43798:SF33">
    <property type="entry name" value="HYDROLASE, PUTATIVE (AFU_ORTHOLOGUE AFUA_2G14860)-RELATED"/>
    <property type="match status" value="1"/>
</dbReference>
<gene>
    <name evidence="2" type="ORF">ACFO6Q_14595</name>
</gene>
<dbReference type="PANTHER" id="PTHR43798">
    <property type="entry name" value="MONOACYLGLYCEROL LIPASE"/>
    <property type="match status" value="1"/>
</dbReference>
<keyword evidence="2" id="KW-0378">Hydrolase</keyword>
<evidence type="ECO:0000259" key="1">
    <source>
        <dbReference type="Pfam" id="PF12146"/>
    </source>
</evidence>
<reference evidence="3" key="1">
    <citation type="journal article" date="2019" name="Int. J. Syst. Evol. Microbiol.">
        <title>The Global Catalogue of Microorganisms (GCM) 10K type strain sequencing project: providing services to taxonomists for standard genome sequencing and annotation.</title>
        <authorList>
            <consortium name="The Broad Institute Genomics Platform"/>
            <consortium name="The Broad Institute Genome Sequencing Center for Infectious Disease"/>
            <person name="Wu L."/>
            <person name="Ma J."/>
        </authorList>
    </citation>
    <scope>NUCLEOTIDE SEQUENCE [LARGE SCALE GENOMIC DNA]</scope>
    <source>
        <strain evidence="3">CCUG 30340</strain>
    </source>
</reference>
<dbReference type="GO" id="GO:0016787">
    <property type="term" value="F:hydrolase activity"/>
    <property type="evidence" value="ECO:0007669"/>
    <property type="project" value="UniProtKB-KW"/>
</dbReference>
<dbReference type="EMBL" id="JBHSHD010000010">
    <property type="protein sequence ID" value="MFC4821560.1"/>
    <property type="molecule type" value="Genomic_DNA"/>
</dbReference>
<dbReference type="Gene3D" id="3.40.50.1820">
    <property type="entry name" value="alpha/beta hydrolase"/>
    <property type="match status" value="1"/>
</dbReference>
<evidence type="ECO:0000313" key="3">
    <source>
        <dbReference type="Proteomes" id="UP001595886"/>
    </source>
</evidence>
<dbReference type="InterPro" id="IPR029058">
    <property type="entry name" value="AB_hydrolase_fold"/>
</dbReference>
<dbReference type="SUPFAM" id="SSF53474">
    <property type="entry name" value="alpha/beta-Hydrolases"/>
    <property type="match status" value="1"/>
</dbReference>
<comment type="caution">
    <text evidence="2">The sequence shown here is derived from an EMBL/GenBank/DDBJ whole genome shotgun (WGS) entry which is preliminary data.</text>
</comment>
<proteinExistence type="predicted"/>
<keyword evidence="3" id="KW-1185">Reference proteome</keyword>
<name>A0ABV9QW41_9GAMM</name>
<dbReference type="InterPro" id="IPR022742">
    <property type="entry name" value="Hydrolase_4"/>
</dbReference>
<dbReference type="Pfam" id="PF12146">
    <property type="entry name" value="Hydrolase_4"/>
    <property type="match status" value="1"/>
</dbReference>
<organism evidence="2 3">
    <name type="scientific">Dokdonella ginsengisoli</name>
    <dbReference type="NCBI Taxonomy" id="363846"/>
    <lineage>
        <taxon>Bacteria</taxon>
        <taxon>Pseudomonadati</taxon>
        <taxon>Pseudomonadota</taxon>
        <taxon>Gammaproteobacteria</taxon>
        <taxon>Lysobacterales</taxon>
        <taxon>Rhodanobacteraceae</taxon>
        <taxon>Dokdonella</taxon>
    </lineage>
</organism>
<sequence>MATPSTRKSTIVLKNATFAALRAQYALGARLSPERTARRALRLFGTPLASSRQRAGRADDGGAIVSIVHSHGVALTQYVWGNPGATPYVLLAHGWSDHALRMLPWARALQAAGYAVVAFDQPGHGRSAPGRGYLVDFAAHIAAAVERFGPAQAVVGHSFGAAAAALAMSEGARIGRAVLVAPPADVVAATHRFARALWMSASIARRMCALVESEIGRELESFQIQRRAPALAPPALVVHDLDDREVPWEEGERYARYWPGARLLNTSGLGHQRILADAGVIEAALRFLDGAEVGERVVSTFELPFGVA</sequence>